<protein>
    <submittedName>
        <fullName evidence="2">Uncharacterized protein</fullName>
    </submittedName>
</protein>
<dbReference type="GeneID" id="87952053"/>
<keyword evidence="1" id="KW-0472">Membrane</keyword>
<gene>
    <name evidence="2" type="ORF">CDEST_15554</name>
</gene>
<sequence>MCHLITSVHLLCSTTVVVLLGLFIVYTTQLNARQHPWPRIFPSVANVMESPCGASQKEARLKGCVFDVYVNEWLPSSCYDRAVVEKSESNSTDLYPAATGRTTFPIYWDAAMSKRATLEDVMLAAFDNIENSSPTDFYLAWEFHRAHCLHLWRLAVSALRRLDSGEKRVGLYYKSADPEHVWHCNKMMIKGDTRDVDDMTSIRPGIGRCTMLDRF</sequence>
<keyword evidence="1" id="KW-0812">Transmembrane</keyword>
<keyword evidence="1" id="KW-1133">Transmembrane helix</keyword>
<dbReference type="EMBL" id="CP137316">
    <property type="protein sequence ID" value="WQF90540.1"/>
    <property type="molecule type" value="Genomic_DNA"/>
</dbReference>
<keyword evidence="3" id="KW-1185">Reference proteome</keyword>
<evidence type="ECO:0000313" key="3">
    <source>
        <dbReference type="Proteomes" id="UP001322277"/>
    </source>
</evidence>
<proteinExistence type="predicted"/>
<accession>A0AAX4J549</accession>
<organism evidence="2 3">
    <name type="scientific">Colletotrichum destructivum</name>
    <dbReference type="NCBI Taxonomy" id="34406"/>
    <lineage>
        <taxon>Eukaryota</taxon>
        <taxon>Fungi</taxon>
        <taxon>Dikarya</taxon>
        <taxon>Ascomycota</taxon>
        <taxon>Pezizomycotina</taxon>
        <taxon>Sordariomycetes</taxon>
        <taxon>Hypocreomycetidae</taxon>
        <taxon>Glomerellales</taxon>
        <taxon>Glomerellaceae</taxon>
        <taxon>Colletotrichum</taxon>
        <taxon>Colletotrichum destructivum species complex</taxon>
    </lineage>
</organism>
<dbReference type="Proteomes" id="UP001322277">
    <property type="component" value="Chromosome 12"/>
</dbReference>
<reference evidence="3" key="1">
    <citation type="journal article" date="2023" name="bioRxiv">
        <title>Complete genome of the Medicago anthracnose fungus, Colletotrichum destructivum, reveals a mini-chromosome-like region within a core chromosome.</title>
        <authorList>
            <person name="Lapalu N."/>
            <person name="Simon A."/>
            <person name="Lu A."/>
            <person name="Plaumann P.-L."/>
            <person name="Amselem J."/>
            <person name="Pigne S."/>
            <person name="Auger A."/>
            <person name="Koch C."/>
            <person name="Dallery J.-F."/>
            <person name="O'Connell R.J."/>
        </authorList>
    </citation>
    <scope>NUCLEOTIDE SEQUENCE [LARGE SCALE GENOMIC DNA]</scope>
    <source>
        <strain evidence="3">CBS 520.97</strain>
    </source>
</reference>
<dbReference type="KEGG" id="cdet:87952053"/>
<dbReference type="PANTHER" id="PTHR35896:SF3">
    <property type="entry name" value="MAJOR FACILITATOR SUPERFAMILY TRANSPORTER"/>
    <property type="match status" value="1"/>
</dbReference>
<name>A0AAX4J549_9PEZI</name>
<dbReference type="InterPro" id="IPR053008">
    <property type="entry name" value="Phomopsin_biosynth_assoc"/>
</dbReference>
<dbReference type="PANTHER" id="PTHR35896">
    <property type="entry name" value="IG-LIKE DOMAIN-CONTAINING PROTEIN"/>
    <property type="match status" value="1"/>
</dbReference>
<dbReference type="RefSeq" id="XP_062787760.1">
    <property type="nucleotide sequence ID" value="XM_062931709.1"/>
</dbReference>
<dbReference type="AlphaFoldDB" id="A0AAX4J549"/>
<feature type="transmembrane region" description="Helical" evidence="1">
    <location>
        <begin position="6"/>
        <end position="26"/>
    </location>
</feature>
<evidence type="ECO:0000256" key="1">
    <source>
        <dbReference type="SAM" id="Phobius"/>
    </source>
</evidence>
<evidence type="ECO:0000313" key="2">
    <source>
        <dbReference type="EMBL" id="WQF90540.1"/>
    </source>
</evidence>